<dbReference type="Proteomes" id="UP001276659">
    <property type="component" value="Unassembled WGS sequence"/>
</dbReference>
<protein>
    <submittedName>
        <fullName evidence="1">Uncharacterized protein</fullName>
    </submittedName>
</protein>
<sequence>MAFSAQFYRQGPRGSPNVKVRRICRRKDDMGNDGMYVVEVGNEKLIPIVDPRWIAEEKTVLDRASVKLLIRRGDPGVERWQAILDRMTP</sequence>
<evidence type="ECO:0000313" key="1">
    <source>
        <dbReference type="EMBL" id="KAK3178541.1"/>
    </source>
</evidence>
<accession>A0AAE0DPP0</accession>
<gene>
    <name evidence="1" type="ORF">OEA41_000678</name>
</gene>
<keyword evidence="2" id="KW-1185">Reference proteome</keyword>
<proteinExistence type="predicted"/>
<name>A0AAE0DPP0_9LECA</name>
<evidence type="ECO:0000313" key="2">
    <source>
        <dbReference type="Proteomes" id="UP001276659"/>
    </source>
</evidence>
<reference evidence="1" key="1">
    <citation type="submission" date="2022-11" db="EMBL/GenBank/DDBJ databases">
        <title>Chromosomal genome sequence assembly and mating type (MAT) locus characterization of the leprose asexual lichenized fungus Lepraria neglecta (Nyl.) Erichsen.</title>
        <authorList>
            <person name="Allen J.L."/>
            <person name="Pfeffer B."/>
        </authorList>
    </citation>
    <scope>NUCLEOTIDE SEQUENCE</scope>
    <source>
        <strain evidence="1">Allen 5258</strain>
    </source>
</reference>
<dbReference type="EMBL" id="JASNWA010000003">
    <property type="protein sequence ID" value="KAK3178541.1"/>
    <property type="molecule type" value="Genomic_DNA"/>
</dbReference>
<comment type="caution">
    <text evidence="1">The sequence shown here is derived from an EMBL/GenBank/DDBJ whole genome shotgun (WGS) entry which is preliminary data.</text>
</comment>
<dbReference type="AlphaFoldDB" id="A0AAE0DPP0"/>
<organism evidence="1 2">
    <name type="scientific">Lepraria neglecta</name>
    <dbReference type="NCBI Taxonomy" id="209136"/>
    <lineage>
        <taxon>Eukaryota</taxon>
        <taxon>Fungi</taxon>
        <taxon>Dikarya</taxon>
        <taxon>Ascomycota</taxon>
        <taxon>Pezizomycotina</taxon>
        <taxon>Lecanoromycetes</taxon>
        <taxon>OSLEUM clade</taxon>
        <taxon>Lecanoromycetidae</taxon>
        <taxon>Lecanorales</taxon>
        <taxon>Lecanorineae</taxon>
        <taxon>Stereocaulaceae</taxon>
        <taxon>Lepraria</taxon>
    </lineage>
</organism>